<evidence type="ECO:0000313" key="5">
    <source>
        <dbReference type="Proteomes" id="UP000467249"/>
    </source>
</evidence>
<dbReference type="GO" id="GO:0008483">
    <property type="term" value="F:transaminase activity"/>
    <property type="evidence" value="ECO:0007669"/>
    <property type="project" value="UniProtKB-KW"/>
</dbReference>
<dbReference type="PANTHER" id="PTHR45688">
    <property type="match status" value="1"/>
</dbReference>
<dbReference type="Pfam" id="PF00202">
    <property type="entry name" value="Aminotran_3"/>
    <property type="match status" value="1"/>
</dbReference>
<dbReference type="InterPro" id="IPR015424">
    <property type="entry name" value="PyrdxlP-dep_Trfase"/>
</dbReference>
<evidence type="ECO:0000256" key="3">
    <source>
        <dbReference type="RuleBase" id="RU003560"/>
    </source>
</evidence>
<dbReference type="GO" id="GO:0030170">
    <property type="term" value="F:pyridoxal phosphate binding"/>
    <property type="evidence" value="ECO:0007669"/>
    <property type="project" value="InterPro"/>
</dbReference>
<sequence length="444" mass="47404">MSTPPRPAAPTMVNGFDPQRISALSAKTRDAIQRRNQVLGPVYRLFYDDPVEVLRGSGTYLYDSDGNQYLDAYNNVPCIGHSHPAVADAVARQLHTVNTNTRYLQPSVTAYAEDLLSTFPAALSNIVFTCSGSEANDLALRVAKYVTGNRGIIVTANAYHGVTETVAAISPSLGTHSPLDIHVRVVEPLDCDRADRGGHLRDQIRSATEDLHRHGVGLAAFIADSIFSSDGVISDPPGFLAPAIEEVHRAGGLYIADEVQPGFGRTGQAWWGFQRHGIEPDIATIGKPMGNGMPIAAAIFRPDLLVEFGQNIRYFNTFGGNTVCIAAAQAVLDTIRSDGLIERAARVGAHLKAGVLAASSENRIVGDVRGCGLFLGVDVIDPADGTPDPAQAAAVVNELRRRRVLISASGPRGNVLKIRPPLAFDEPDADRFLTEFAAALVAAQ</sequence>
<evidence type="ECO:0000313" key="4">
    <source>
        <dbReference type="EMBL" id="BBZ79411.1"/>
    </source>
</evidence>
<accession>A0A6N4WJT1</accession>
<evidence type="ECO:0000256" key="1">
    <source>
        <dbReference type="ARBA" id="ARBA00008954"/>
    </source>
</evidence>
<comment type="similarity">
    <text evidence="1 3">Belongs to the class-III pyridoxal-phosphate-dependent aminotransferase family.</text>
</comment>
<organism evidence="4 5">
    <name type="scientific">Mycolicibacterium anyangense</name>
    <dbReference type="NCBI Taxonomy" id="1431246"/>
    <lineage>
        <taxon>Bacteria</taxon>
        <taxon>Bacillati</taxon>
        <taxon>Actinomycetota</taxon>
        <taxon>Actinomycetes</taxon>
        <taxon>Mycobacteriales</taxon>
        <taxon>Mycobacteriaceae</taxon>
        <taxon>Mycolicibacterium</taxon>
    </lineage>
</organism>
<keyword evidence="5" id="KW-1185">Reference proteome</keyword>
<gene>
    <name evidence="4" type="ORF">MANY_47480</name>
</gene>
<dbReference type="SUPFAM" id="SSF53383">
    <property type="entry name" value="PLP-dependent transferases"/>
    <property type="match status" value="1"/>
</dbReference>
<proteinExistence type="inferred from homology"/>
<dbReference type="KEGG" id="many:MANY_47480"/>
<dbReference type="InterPro" id="IPR005814">
    <property type="entry name" value="Aminotrans_3"/>
</dbReference>
<dbReference type="PANTHER" id="PTHR45688:SF13">
    <property type="entry name" value="ALANINE--GLYOXYLATE AMINOTRANSFERASE 2-LIKE"/>
    <property type="match status" value="1"/>
</dbReference>
<dbReference type="InterPro" id="IPR015422">
    <property type="entry name" value="PyrdxlP-dep_Trfase_small"/>
</dbReference>
<dbReference type="Proteomes" id="UP000467249">
    <property type="component" value="Chromosome"/>
</dbReference>
<reference evidence="4 5" key="1">
    <citation type="journal article" date="2019" name="Emerg. Microbes Infect.">
        <title>Comprehensive subspecies identification of 175 nontuberculous mycobacteria species based on 7547 genomic profiles.</title>
        <authorList>
            <person name="Matsumoto Y."/>
            <person name="Kinjo T."/>
            <person name="Motooka D."/>
            <person name="Nabeya D."/>
            <person name="Jung N."/>
            <person name="Uechi K."/>
            <person name="Horii T."/>
            <person name="Iida T."/>
            <person name="Fujita J."/>
            <person name="Nakamura S."/>
        </authorList>
    </citation>
    <scope>NUCLEOTIDE SEQUENCE [LARGE SCALE GENOMIC DNA]</scope>
    <source>
        <strain evidence="4 5">JCM 30275</strain>
    </source>
</reference>
<dbReference type="PIRSF" id="PIRSF000521">
    <property type="entry name" value="Transaminase_4ab_Lys_Orn"/>
    <property type="match status" value="1"/>
</dbReference>
<dbReference type="InterPro" id="IPR049704">
    <property type="entry name" value="Aminotrans_3_PPA_site"/>
</dbReference>
<dbReference type="EMBL" id="AP022620">
    <property type="protein sequence ID" value="BBZ79411.1"/>
    <property type="molecule type" value="Genomic_DNA"/>
</dbReference>
<dbReference type="RefSeq" id="WP_163806574.1">
    <property type="nucleotide sequence ID" value="NZ_AP022620.1"/>
</dbReference>
<protein>
    <submittedName>
        <fullName evidence="4">Aminotransferase</fullName>
    </submittedName>
</protein>
<dbReference type="InterPro" id="IPR015421">
    <property type="entry name" value="PyrdxlP-dep_Trfase_major"/>
</dbReference>
<keyword evidence="4" id="KW-0032">Aminotransferase</keyword>
<dbReference type="CDD" id="cd00610">
    <property type="entry name" value="OAT_like"/>
    <property type="match status" value="1"/>
</dbReference>
<keyword evidence="4" id="KW-0808">Transferase</keyword>
<evidence type="ECO:0000256" key="2">
    <source>
        <dbReference type="ARBA" id="ARBA00022898"/>
    </source>
</evidence>
<dbReference type="PROSITE" id="PS00600">
    <property type="entry name" value="AA_TRANSFER_CLASS_3"/>
    <property type="match status" value="1"/>
</dbReference>
<dbReference type="Gene3D" id="3.90.1150.10">
    <property type="entry name" value="Aspartate Aminotransferase, domain 1"/>
    <property type="match status" value="1"/>
</dbReference>
<dbReference type="AlphaFoldDB" id="A0A6N4WJT1"/>
<keyword evidence="2 3" id="KW-0663">Pyridoxal phosphate</keyword>
<dbReference type="Gene3D" id="3.40.640.10">
    <property type="entry name" value="Type I PLP-dependent aspartate aminotransferase-like (Major domain)"/>
    <property type="match status" value="1"/>
</dbReference>
<name>A0A6N4WJT1_9MYCO</name>